<keyword evidence="8" id="KW-1185">Reference proteome</keyword>
<evidence type="ECO:0000256" key="5">
    <source>
        <dbReference type="SAM" id="SignalP"/>
    </source>
</evidence>
<protein>
    <submittedName>
        <fullName evidence="7">18K peptidoglycan-associated outer membrane lipoprotein Peptidoglycan-associated lipoprotein Outer membrane protein P6 OmpA/MotB</fullName>
    </submittedName>
</protein>
<dbReference type="SUPFAM" id="SSF103088">
    <property type="entry name" value="OmpA-like"/>
    <property type="match status" value="1"/>
</dbReference>
<dbReference type="Pfam" id="PF00691">
    <property type="entry name" value="OmpA"/>
    <property type="match status" value="1"/>
</dbReference>
<reference evidence="7" key="1">
    <citation type="submission" date="2022-10" db="EMBL/GenBank/DDBJ databases">
        <authorList>
            <person name="Koch H."/>
        </authorList>
    </citation>
    <scope>NUCLEOTIDE SEQUENCE</scope>
    <source>
        <strain evidence="7">DNF</strain>
    </source>
</reference>
<organism evidence="7 8">
    <name type="scientific">Nitrospira tepida</name>
    <dbReference type="NCBI Taxonomy" id="2973512"/>
    <lineage>
        <taxon>Bacteria</taxon>
        <taxon>Pseudomonadati</taxon>
        <taxon>Nitrospirota</taxon>
        <taxon>Nitrospiria</taxon>
        <taxon>Nitrospirales</taxon>
        <taxon>Nitrospiraceae</taxon>
        <taxon>Nitrospira</taxon>
    </lineage>
</organism>
<dbReference type="RefSeq" id="WP_289268803.1">
    <property type="nucleotide sequence ID" value="NZ_OX365700.1"/>
</dbReference>
<dbReference type="PRINTS" id="PR01021">
    <property type="entry name" value="OMPADOMAIN"/>
</dbReference>
<keyword evidence="5" id="KW-0732">Signal</keyword>
<dbReference type="CDD" id="cd07185">
    <property type="entry name" value="OmpA_C-like"/>
    <property type="match status" value="1"/>
</dbReference>
<keyword evidence="3" id="KW-0998">Cell outer membrane</keyword>
<dbReference type="Gene3D" id="3.30.1330.60">
    <property type="entry name" value="OmpA-like domain"/>
    <property type="match status" value="1"/>
</dbReference>
<evidence type="ECO:0000256" key="1">
    <source>
        <dbReference type="ARBA" id="ARBA00004442"/>
    </source>
</evidence>
<accession>A0AA86MZT0</accession>
<comment type="subcellular location">
    <subcellularLocation>
        <location evidence="1">Cell outer membrane</location>
    </subcellularLocation>
</comment>
<feature type="chain" id="PRO_5041644859" evidence="5">
    <location>
        <begin position="26"/>
        <end position="190"/>
    </location>
</feature>
<dbReference type="InterPro" id="IPR006665">
    <property type="entry name" value="OmpA-like"/>
</dbReference>
<evidence type="ECO:0000256" key="3">
    <source>
        <dbReference type="ARBA" id="ARBA00023237"/>
    </source>
</evidence>
<evidence type="ECO:0000259" key="6">
    <source>
        <dbReference type="PROSITE" id="PS51123"/>
    </source>
</evidence>
<dbReference type="PROSITE" id="PS51123">
    <property type="entry name" value="OMPA_2"/>
    <property type="match status" value="1"/>
</dbReference>
<evidence type="ECO:0000256" key="2">
    <source>
        <dbReference type="ARBA" id="ARBA00023136"/>
    </source>
</evidence>
<name>A0AA86MZT0_9BACT</name>
<sequence>MKIERQHRWFLLSSLLVMVISSGCATRSGSAVGQEKATEPAAAEQDAMRAEQVAEPALKEVPLEQAQEAEPLPPEPSEPTKAYLLDVPFDFDRYGLRMDAVAIVETNAQNLSKDTVSQIVLEGRADEIGTAAYNMVLGERRAKTVKRYLENLGFPPSILSVVTYGKDRPLCFEHTPECWQKNRSVRFTVK</sequence>
<dbReference type="KEGG" id="nti:DNFV4_02479"/>
<dbReference type="PANTHER" id="PTHR30329">
    <property type="entry name" value="STATOR ELEMENT OF FLAGELLAR MOTOR COMPLEX"/>
    <property type="match status" value="1"/>
</dbReference>
<keyword evidence="2 4" id="KW-0472">Membrane</keyword>
<evidence type="ECO:0000313" key="7">
    <source>
        <dbReference type="EMBL" id="CAI4032054.1"/>
    </source>
</evidence>
<dbReference type="GO" id="GO:0009279">
    <property type="term" value="C:cell outer membrane"/>
    <property type="evidence" value="ECO:0007669"/>
    <property type="project" value="UniProtKB-SubCell"/>
</dbReference>
<dbReference type="PROSITE" id="PS51257">
    <property type="entry name" value="PROKAR_LIPOPROTEIN"/>
    <property type="match status" value="1"/>
</dbReference>
<dbReference type="AlphaFoldDB" id="A0AA86MZT0"/>
<dbReference type="Proteomes" id="UP001179121">
    <property type="component" value="Chromosome"/>
</dbReference>
<evidence type="ECO:0000313" key="8">
    <source>
        <dbReference type="Proteomes" id="UP001179121"/>
    </source>
</evidence>
<dbReference type="InterPro" id="IPR050330">
    <property type="entry name" value="Bact_OuterMem_StrucFunc"/>
</dbReference>
<dbReference type="PANTHER" id="PTHR30329:SF21">
    <property type="entry name" value="LIPOPROTEIN YIAD-RELATED"/>
    <property type="match status" value="1"/>
</dbReference>
<evidence type="ECO:0000256" key="4">
    <source>
        <dbReference type="PROSITE-ProRule" id="PRU00473"/>
    </source>
</evidence>
<dbReference type="EMBL" id="OX365700">
    <property type="protein sequence ID" value="CAI4032054.1"/>
    <property type="molecule type" value="Genomic_DNA"/>
</dbReference>
<dbReference type="InterPro" id="IPR036737">
    <property type="entry name" value="OmpA-like_sf"/>
</dbReference>
<feature type="signal peptide" evidence="5">
    <location>
        <begin position="1"/>
        <end position="25"/>
    </location>
</feature>
<keyword evidence="7" id="KW-0449">Lipoprotein</keyword>
<feature type="domain" description="OmpA-like" evidence="6">
    <location>
        <begin position="76"/>
        <end position="190"/>
    </location>
</feature>
<proteinExistence type="predicted"/>
<dbReference type="InterPro" id="IPR006664">
    <property type="entry name" value="OMP_bac"/>
</dbReference>
<gene>
    <name evidence="7" type="ORF">DNFV4_02479</name>
</gene>